<comment type="caution">
    <text evidence="1">The sequence shown here is derived from an EMBL/GenBank/DDBJ whole genome shotgun (WGS) entry which is preliminary data.</text>
</comment>
<organism evidence="1 2">
    <name type="scientific">Phlebia brevispora</name>
    <dbReference type="NCBI Taxonomy" id="194682"/>
    <lineage>
        <taxon>Eukaryota</taxon>
        <taxon>Fungi</taxon>
        <taxon>Dikarya</taxon>
        <taxon>Basidiomycota</taxon>
        <taxon>Agaricomycotina</taxon>
        <taxon>Agaricomycetes</taxon>
        <taxon>Polyporales</taxon>
        <taxon>Meruliaceae</taxon>
        <taxon>Phlebia</taxon>
    </lineage>
</organism>
<dbReference type="Proteomes" id="UP001148662">
    <property type="component" value="Unassembled WGS sequence"/>
</dbReference>
<gene>
    <name evidence="1" type="ORF">NM688_g3277</name>
</gene>
<accession>A0ACC1T6K4</accession>
<keyword evidence="2" id="KW-1185">Reference proteome</keyword>
<proteinExistence type="predicted"/>
<evidence type="ECO:0000313" key="1">
    <source>
        <dbReference type="EMBL" id="KAJ3554100.1"/>
    </source>
</evidence>
<protein>
    <submittedName>
        <fullName evidence="1">Uncharacterized protein</fullName>
    </submittedName>
</protein>
<sequence length="204" mass="22941">MLELLLPSLQRLALGAAALTKVKNSEPQIHRRHPSLQYLKLRFRSTASEVPQTYNFISRVYVHRLVIMTDRTDSPNFATIIKLAADPSNAFTGWPVEALTFAPPVACHTQIVQGLKKETLSSLSTMENLHFPESSHDSGVSKLIRGSNKLNTLKLDLYLVYPNNERDDTGYPLPPEDGRMFHFRVLDNDLPSLCTLILTVTARD</sequence>
<reference evidence="1" key="1">
    <citation type="submission" date="2022-07" db="EMBL/GenBank/DDBJ databases">
        <title>Genome Sequence of Phlebia brevispora.</title>
        <authorList>
            <person name="Buettner E."/>
        </authorList>
    </citation>
    <scope>NUCLEOTIDE SEQUENCE</scope>
    <source>
        <strain evidence="1">MPL23</strain>
    </source>
</reference>
<evidence type="ECO:0000313" key="2">
    <source>
        <dbReference type="Proteomes" id="UP001148662"/>
    </source>
</evidence>
<name>A0ACC1T6K4_9APHY</name>
<dbReference type="EMBL" id="JANHOG010000464">
    <property type="protein sequence ID" value="KAJ3554100.1"/>
    <property type="molecule type" value="Genomic_DNA"/>
</dbReference>